<dbReference type="STRING" id="158190.SpiGrapes_2022"/>
<reference evidence="1 2" key="1">
    <citation type="submission" date="2011-11" db="EMBL/GenBank/DDBJ databases">
        <title>Complete sequence of Spirochaeta sp. grapes.</title>
        <authorList>
            <consortium name="US DOE Joint Genome Institute"/>
            <person name="Lucas S."/>
            <person name="Han J."/>
            <person name="Lapidus A."/>
            <person name="Cheng J.-F."/>
            <person name="Goodwin L."/>
            <person name="Pitluck S."/>
            <person name="Peters L."/>
            <person name="Ovchinnikova G."/>
            <person name="Munk A.C."/>
            <person name="Detter J.C."/>
            <person name="Han C."/>
            <person name="Tapia R."/>
            <person name="Land M."/>
            <person name="Hauser L."/>
            <person name="Kyrpides N."/>
            <person name="Ivanova N."/>
            <person name="Pagani I."/>
            <person name="Ritalahtilisa K."/>
            <person name="Loeffler F."/>
            <person name="Woyke T."/>
        </authorList>
    </citation>
    <scope>NUCLEOTIDE SEQUENCE [LARGE SCALE GENOMIC DNA]</scope>
    <source>
        <strain evidence="2">ATCC BAA-1885 / DSM 22778 / Grapes</strain>
    </source>
</reference>
<evidence type="ECO:0000313" key="2">
    <source>
        <dbReference type="Proteomes" id="UP000005632"/>
    </source>
</evidence>
<dbReference type="AlphaFoldDB" id="G8QQG4"/>
<proteinExistence type="predicted"/>
<organism evidence="1 2">
    <name type="scientific">Sphaerochaeta pleomorpha (strain ATCC BAA-1885 / DSM 22778 / Grapes)</name>
    <dbReference type="NCBI Taxonomy" id="158190"/>
    <lineage>
        <taxon>Bacteria</taxon>
        <taxon>Pseudomonadati</taxon>
        <taxon>Spirochaetota</taxon>
        <taxon>Spirochaetia</taxon>
        <taxon>Spirochaetales</taxon>
        <taxon>Sphaerochaetaceae</taxon>
        <taxon>Sphaerochaeta</taxon>
    </lineage>
</organism>
<sequence length="141" mass="14603">MKKTVKTVIIDGQGGSLGKALVTSIKTRFPNLEVLAIGTNSMAASAMLRSGADATATGENPVIVACRTADIIIGPLGIIAADSLHGEITPKMALAISQSTAHKILIPISKCNITIVGKQDFPLGDLVDKAIENLAELLETL</sequence>
<dbReference type="Pfam" id="PF12953">
    <property type="entry name" value="DUF3842"/>
    <property type="match status" value="1"/>
</dbReference>
<name>G8QQG4_SPHPG</name>
<accession>G8QQG4</accession>
<dbReference type="EMBL" id="CP003155">
    <property type="protein sequence ID" value="AEV29809.1"/>
    <property type="molecule type" value="Genomic_DNA"/>
</dbReference>
<dbReference type="HOGENOM" id="CLU_130373_0_0_12"/>
<evidence type="ECO:0008006" key="3">
    <source>
        <dbReference type="Google" id="ProtNLM"/>
    </source>
</evidence>
<dbReference type="InterPro" id="IPR024208">
    <property type="entry name" value="DUF3842"/>
</dbReference>
<dbReference type="RefSeq" id="WP_014270652.1">
    <property type="nucleotide sequence ID" value="NC_016633.1"/>
</dbReference>
<dbReference type="Proteomes" id="UP000005632">
    <property type="component" value="Chromosome"/>
</dbReference>
<dbReference type="OrthoDB" id="9797117at2"/>
<dbReference type="KEGG" id="sgp:SpiGrapes_2022"/>
<dbReference type="eggNOG" id="ENOG503194H">
    <property type="taxonomic scope" value="Bacteria"/>
</dbReference>
<keyword evidence="2" id="KW-1185">Reference proteome</keyword>
<protein>
    <recommendedName>
        <fullName evidence="3">DUF3842 domain-containing protein</fullName>
    </recommendedName>
</protein>
<gene>
    <name evidence="1" type="ordered locus">SpiGrapes_2022</name>
</gene>
<evidence type="ECO:0000313" key="1">
    <source>
        <dbReference type="EMBL" id="AEV29809.1"/>
    </source>
</evidence>